<dbReference type="InterPro" id="IPR050523">
    <property type="entry name" value="AKR_Detox_Biosynth"/>
</dbReference>
<comment type="similarity">
    <text evidence="3">Belongs to the aldo/keto reductase family. Aldo/keto reductase 2 subfamily.</text>
</comment>
<dbReference type="AlphaFoldDB" id="A0A073K0G8"/>
<keyword evidence="6" id="KW-1185">Reference proteome</keyword>
<dbReference type="GO" id="GO:0016491">
    <property type="term" value="F:oxidoreductase activity"/>
    <property type="evidence" value="ECO:0007669"/>
    <property type="project" value="UniProtKB-KW"/>
</dbReference>
<dbReference type="Gene3D" id="3.20.20.100">
    <property type="entry name" value="NADP-dependent oxidoreductase domain"/>
    <property type="match status" value="1"/>
</dbReference>
<dbReference type="CDD" id="cd19092">
    <property type="entry name" value="AKR_BsYcsN_EcYdhF-like"/>
    <property type="match status" value="1"/>
</dbReference>
<dbReference type="Proteomes" id="UP000027822">
    <property type="component" value="Unassembled WGS sequence"/>
</dbReference>
<dbReference type="OrthoDB" id="9773828at2"/>
<dbReference type="RefSeq" id="WP_034638228.1">
    <property type="nucleotide sequence ID" value="NZ_CBCSJC010000007.1"/>
</dbReference>
<evidence type="ECO:0000256" key="1">
    <source>
        <dbReference type="ARBA" id="ARBA00022857"/>
    </source>
</evidence>
<dbReference type="FunFam" id="3.20.20.100:FF:000008">
    <property type="entry name" value="Aldo/keto reductase family oxidoreductase"/>
    <property type="match status" value="1"/>
</dbReference>
<dbReference type="PANTHER" id="PTHR43364:SF1">
    <property type="entry name" value="OXIDOREDUCTASE YDHF"/>
    <property type="match status" value="1"/>
</dbReference>
<reference evidence="5 6" key="1">
    <citation type="submission" date="2014-06" db="EMBL/GenBank/DDBJ databases">
        <title>Draft genome sequence of Bacillus manliponensis JCM 15802 (MCCC 1A00708).</title>
        <authorList>
            <person name="Lai Q."/>
            <person name="Liu Y."/>
            <person name="Shao Z."/>
        </authorList>
    </citation>
    <scope>NUCLEOTIDE SEQUENCE [LARGE SCALE GENOMIC DNA]</scope>
    <source>
        <strain evidence="5 6">JCM 15802</strain>
    </source>
</reference>
<dbReference type="STRING" id="574376.BAMA_19630"/>
<dbReference type="Pfam" id="PF00248">
    <property type="entry name" value="Aldo_ket_red"/>
    <property type="match status" value="1"/>
</dbReference>
<protein>
    <submittedName>
        <fullName evidence="5">Oxidoreductase</fullName>
    </submittedName>
</protein>
<dbReference type="InterPro" id="IPR023210">
    <property type="entry name" value="NADP_OxRdtase_dom"/>
</dbReference>
<keyword evidence="2" id="KW-0560">Oxidoreductase</keyword>
<evidence type="ECO:0000256" key="2">
    <source>
        <dbReference type="ARBA" id="ARBA00023002"/>
    </source>
</evidence>
<dbReference type="GO" id="GO:0005829">
    <property type="term" value="C:cytosol"/>
    <property type="evidence" value="ECO:0007669"/>
    <property type="project" value="TreeGrafter"/>
</dbReference>
<accession>A0A073K0G8</accession>
<comment type="caution">
    <text evidence="5">The sequence shown here is derived from an EMBL/GenBank/DDBJ whole genome shotgun (WGS) entry which is preliminary data.</text>
</comment>
<evidence type="ECO:0000259" key="4">
    <source>
        <dbReference type="Pfam" id="PF00248"/>
    </source>
</evidence>
<gene>
    <name evidence="5" type="ORF">BAMA_19630</name>
</gene>
<dbReference type="EMBL" id="JOTN01000005">
    <property type="protein sequence ID" value="KEK19975.1"/>
    <property type="molecule type" value="Genomic_DNA"/>
</dbReference>
<dbReference type="InterPro" id="IPR036812">
    <property type="entry name" value="NAD(P)_OxRdtase_dom_sf"/>
</dbReference>
<keyword evidence="1" id="KW-0521">NADP</keyword>
<evidence type="ECO:0000313" key="6">
    <source>
        <dbReference type="Proteomes" id="UP000027822"/>
    </source>
</evidence>
<proteinExistence type="inferred from homology"/>
<organism evidence="5 6">
    <name type="scientific">Bacillus manliponensis</name>
    <dbReference type="NCBI Taxonomy" id="574376"/>
    <lineage>
        <taxon>Bacteria</taxon>
        <taxon>Bacillati</taxon>
        <taxon>Bacillota</taxon>
        <taxon>Bacilli</taxon>
        <taxon>Bacillales</taxon>
        <taxon>Bacillaceae</taxon>
        <taxon>Bacillus</taxon>
        <taxon>Bacillus cereus group</taxon>
    </lineage>
</organism>
<sequence>MERIQMASDLQFSRIIQGFWRLADWNMSNQQLFTFIQSCVEMGITTFDHADIYGNYTCESLFGDALRLQPSLRDNIEIVTKCGIAPPSTKFPERYVAHYNTSTNHIIKSAEQSLKNLHTDYIDVLLIHRPDPFMNPAEVAEAFSRLKNDGKVRYFGVSNFLPSQFNMLSSYLDFPLLTNQIEVSAMQLEHFKYGTIDLCHEKRIAPMIWSPLAGGEIFTGNSERAIGLRTTLQKIANNMGTDHIDSILYAWLLAHPANMMPIVGSSKLERIQIAVEATKLKLDREQWFTIFESSNGHPVP</sequence>
<dbReference type="PANTHER" id="PTHR43364">
    <property type="entry name" value="NADH-SPECIFIC METHYLGLYOXAL REDUCTASE-RELATED"/>
    <property type="match status" value="1"/>
</dbReference>
<evidence type="ECO:0000256" key="3">
    <source>
        <dbReference type="ARBA" id="ARBA00038157"/>
    </source>
</evidence>
<feature type="domain" description="NADP-dependent oxidoreductase" evidence="4">
    <location>
        <begin position="14"/>
        <end position="290"/>
    </location>
</feature>
<name>A0A073K0G8_9BACI</name>
<evidence type="ECO:0000313" key="5">
    <source>
        <dbReference type="EMBL" id="KEK19975.1"/>
    </source>
</evidence>
<dbReference type="SUPFAM" id="SSF51430">
    <property type="entry name" value="NAD(P)-linked oxidoreductase"/>
    <property type="match status" value="1"/>
</dbReference>
<dbReference type="eggNOG" id="COG4989">
    <property type="taxonomic scope" value="Bacteria"/>
</dbReference>